<evidence type="ECO:0000313" key="5">
    <source>
        <dbReference type="EMBL" id="CAL0319737.1"/>
    </source>
</evidence>
<feature type="domain" description="O-methyltransferase C-terminal" evidence="4">
    <location>
        <begin position="111"/>
        <end position="185"/>
    </location>
</feature>
<evidence type="ECO:0000313" key="6">
    <source>
        <dbReference type="Proteomes" id="UP001497480"/>
    </source>
</evidence>
<dbReference type="Proteomes" id="UP001497480">
    <property type="component" value="Unassembled WGS sequence"/>
</dbReference>
<dbReference type="GO" id="GO:0008171">
    <property type="term" value="F:O-methyltransferase activity"/>
    <property type="evidence" value="ECO:0007669"/>
    <property type="project" value="InterPro"/>
</dbReference>
<name>A0AAV1XFG6_LUPLU</name>
<dbReference type="Gene3D" id="3.40.50.150">
    <property type="entry name" value="Vaccinia Virus protein VP39"/>
    <property type="match status" value="2"/>
</dbReference>
<comment type="caution">
    <text evidence="5">The sequence shown here is derived from an EMBL/GenBank/DDBJ whole genome shotgun (WGS) entry which is preliminary data.</text>
</comment>
<reference evidence="5 6" key="1">
    <citation type="submission" date="2024-03" db="EMBL/GenBank/DDBJ databases">
        <authorList>
            <person name="Martinez-Hernandez J."/>
        </authorList>
    </citation>
    <scope>NUCLEOTIDE SEQUENCE [LARGE SCALE GENOMIC DNA]</scope>
</reference>
<proteinExistence type="predicted"/>
<dbReference type="GO" id="GO:0032259">
    <property type="term" value="P:methylation"/>
    <property type="evidence" value="ECO:0007669"/>
    <property type="project" value="UniProtKB-KW"/>
</dbReference>
<dbReference type="PANTHER" id="PTHR11746">
    <property type="entry name" value="O-METHYLTRANSFERASE"/>
    <property type="match status" value="1"/>
</dbReference>
<dbReference type="Pfam" id="PF00891">
    <property type="entry name" value="Methyltransf_2"/>
    <property type="match status" value="2"/>
</dbReference>
<gene>
    <name evidence="5" type="ORF">LLUT_LOCUS20797</name>
</gene>
<keyword evidence="3" id="KW-0949">S-adenosyl-L-methionine</keyword>
<evidence type="ECO:0000256" key="2">
    <source>
        <dbReference type="ARBA" id="ARBA00022679"/>
    </source>
</evidence>
<dbReference type="EMBL" id="CAXHTB010000014">
    <property type="protein sequence ID" value="CAL0319737.1"/>
    <property type="molecule type" value="Genomic_DNA"/>
</dbReference>
<evidence type="ECO:0000256" key="3">
    <source>
        <dbReference type="ARBA" id="ARBA00022691"/>
    </source>
</evidence>
<dbReference type="PROSITE" id="PS51683">
    <property type="entry name" value="SAM_OMT_II"/>
    <property type="match status" value="1"/>
</dbReference>
<dbReference type="InterPro" id="IPR016461">
    <property type="entry name" value="COMT-like"/>
</dbReference>
<feature type="domain" description="O-methyltransferase C-terminal" evidence="4">
    <location>
        <begin position="17"/>
        <end position="107"/>
    </location>
</feature>
<evidence type="ECO:0000256" key="1">
    <source>
        <dbReference type="ARBA" id="ARBA00022603"/>
    </source>
</evidence>
<keyword evidence="1" id="KW-0489">Methyltransferase</keyword>
<evidence type="ECO:0000259" key="4">
    <source>
        <dbReference type="Pfam" id="PF00891"/>
    </source>
</evidence>
<protein>
    <recommendedName>
        <fullName evidence="4">O-methyltransferase C-terminal domain-containing protein</fullName>
    </recommendedName>
</protein>
<keyword evidence="6" id="KW-1185">Reference proteome</keyword>
<dbReference type="InterPro" id="IPR029063">
    <property type="entry name" value="SAM-dependent_MTases_sf"/>
</dbReference>
<keyword evidence="2" id="KW-0808">Transferase</keyword>
<dbReference type="InterPro" id="IPR001077">
    <property type="entry name" value="COMT_C"/>
</dbReference>
<accession>A0AAV1XFG6</accession>
<dbReference type="AlphaFoldDB" id="A0AAV1XFG6"/>
<dbReference type="SUPFAM" id="SSF53335">
    <property type="entry name" value="S-adenosyl-L-methionine-dependent methyltransferases"/>
    <property type="match status" value="1"/>
</dbReference>
<organism evidence="5 6">
    <name type="scientific">Lupinus luteus</name>
    <name type="common">European yellow lupine</name>
    <dbReference type="NCBI Taxonomy" id="3873"/>
    <lineage>
        <taxon>Eukaryota</taxon>
        <taxon>Viridiplantae</taxon>
        <taxon>Streptophyta</taxon>
        <taxon>Embryophyta</taxon>
        <taxon>Tracheophyta</taxon>
        <taxon>Spermatophyta</taxon>
        <taxon>Magnoliopsida</taxon>
        <taxon>eudicotyledons</taxon>
        <taxon>Gunneridae</taxon>
        <taxon>Pentapetalae</taxon>
        <taxon>rosids</taxon>
        <taxon>fabids</taxon>
        <taxon>Fabales</taxon>
        <taxon>Fabaceae</taxon>
        <taxon>Papilionoideae</taxon>
        <taxon>50 kb inversion clade</taxon>
        <taxon>genistoids sensu lato</taxon>
        <taxon>core genistoids</taxon>
        <taxon>Genisteae</taxon>
        <taxon>Lupinus</taxon>
    </lineage>
</organism>
<sequence>MRAWPLVGKVVEDPIVEPFKKANGEGAISYYMKRSETLDLTQKALVGITVPLMGDILHSYNGFHGIETLVDVGGSSGITLQLIMQKYPNVQKGINFDLPDMVAWAPNIPAWIDDECLKATQICYKALPVGGKLIVCDPVLPKLTNESQRTKSLLGGGIFIMTMHRTKGKHKTEEQFKELGISASFSHFRVVYVDPYMPILEFHQ</sequence>